<dbReference type="EMBL" id="SAWY01000041">
    <property type="protein sequence ID" value="TPH12053.1"/>
    <property type="molecule type" value="Genomic_DNA"/>
</dbReference>
<dbReference type="InterPro" id="IPR012902">
    <property type="entry name" value="N_methyl_site"/>
</dbReference>
<accession>A0A502KR55</accession>
<dbReference type="SUPFAM" id="SSF54523">
    <property type="entry name" value="Pili subunits"/>
    <property type="match status" value="1"/>
</dbReference>
<proteinExistence type="inferred from homology"/>
<dbReference type="PANTHER" id="PTHR30093">
    <property type="entry name" value="GENERAL SECRETION PATHWAY PROTEIN G"/>
    <property type="match status" value="1"/>
</dbReference>
<keyword evidence="3" id="KW-0812">Transmembrane</keyword>
<protein>
    <submittedName>
        <fullName evidence="4">Prepilin-type N-terminal cleavage/methylation domain-containing protein</fullName>
    </submittedName>
</protein>
<gene>
    <name evidence="4" type="ORF">EPA86_16960</name>
</gene>
<evidence type="ECO:0000313" key="5">
    <source>
        <dbReference type="Proteomes" id="UP000315303"/>
    </source>
</evidence>
<dbReference type="GO" id="GO:0044096">
    <property type="term" value="C:type IV pilus"/>
    <property type="evidence" value="ECO:0007669"/>
    <property type="project" value="TreeGrafter"/>
</dbReference>
<reference evidence="4 5" key="1">
    <citation type="submission" date="2019-01" db="EMBL/GenBank/DDBJ databases">
        <title>Litorilituus lipolytica sp. nov., isolated from intertidal sand of the Yellow Sea in China.</title>
        <authorList>
            <person name="Liu A."/>
        </authorList>
    </citation>
    <scope>NUCLEOTIDE SEQUENCE [LARGE SCALE GENOMIC DNA]</scope>
    <source>
        <strain evidence="4 5">RZ04</strain>
    </source>
</reference>
<dbReference type="Gene3D" id="3.30.700.10">
    <property type="entry name" value="Glycoprotein, Type 4 Pilin"/>
    <property type="match status" value="1"/>
</dbReference>
<dbReference type="PANTHER" id="PTHR30093:SF34">
    <property type="entry name" value="PREPILIN PEPTIDASE-DEPENDENT PROTEIN D"/>
    <property type="match status" value="1"/>
</dbReference>
<name>A0A502KR55_9GAMM</name>
<dbReference type="GO" id="GO:0043107">
    <property type="term" value="P:type IV pilus-dependent motility"/>
    <property type="evidence" value="ECO:0007669"/>
    <property type="project" value="TreeGrafter"/>
</dbReference>
<evidence type="ECO:0000256" key="3">
    <source>
        <dbReference type="SAM" id="Phobius"/>
    </source>
</evidence>
<dbReference type="Proteomes" id="UP000315303">
    <property type="component" value="Unassembled WGS sequence"/>
</dbReference>
<comment type="similarity">
    <text evidence="1">Belongs to the N-Me-Phe pilin family.</text>
</comment>
<evidence type="ECO:0000256" key="2">
    <source>
        <dbReference type="ARBA" id="ARBA00022481"/>
    </source>
</evidence>
<organism evidence="4 5">
    <name type="scientific">Litorilituus lipolyticus</name>
    <dbReference type="NCBI Taxonomy" id="2491017"/>
    <lineage>
        <taxon>Bacteria</taxon>
        <taxon>Pseudomonadati</taxon>
        <taxon>Pseudomonadota</taxon>
        <taxon>Gammaproteobacteria</taxon>
        <taxon>Alteromonadales</taxon>
        <taxon>Colwelliaceae</taxon>
        <taxon>Litorilituus</taxon>
    </lineage>
</organism>
<sequence>MKNLQQMKNSAQKGFTLIELMIVVAIIGILAAVALPAYKTYADKAKFSEVVLATSSAKTAVDLCIQTGRGGAPATPDQCETIPVVAGWSASTIVSGVTIAAPSATTYTVTAVSIGDFGTATNPNVVFLATLNANATTATWTLDGSSTCLAAGVC</sequence>
<dbReference type="AlphaFoldDB" id="A0A502KR55"/>
<keyword evidence="3" id="KW-1133">Transmembrane helix</keyword>
<evidence type="ECO:0000256" key="1">
    <source>
        <dbReference type="ARBA" id="ARBA00005233"/>
    </source>
</evidence>
<dbReference type="NCBIfam" id="TIGR02532">
    <property type="entry name" value="IV_pilin_GFxxxE"/>
    <property type="match status" value="1"/>
</dbReference>
<feature type="transmembrane region" description="Helical" evidence="3">
    <location>
        <begin position="20"/>
        <end position="38"/>
    </location>
</feature>
<evidence type="ECO:0000313" key="4">
    <source>
        <dbReference type="EMBL" id="TPH12053.1"/>
    </source>
</evidence>
<dbReference type="Pfam" id="PF07963">
    <property type="entry name" value="N_methyl"/>
    <property type="match status" value="1"/>
</dbReference>
<keyword evidence="2" id="KW-0488">Methylation</keyword>
<dbReference type="OrthoDB" id="6272706at2"/>
<comment type="caution">
    <text evidence="4">The sequence shown here is derived from an EMBL/GenBank/DDBJ whole genome shotgun (WGS) entry which is preliminary data.</text>
</comment>
<dbReference type="PROSITE" id="PS00409">
    <property type="entry name" value="PROKAR_NTER_METHYL"/>
    <property type="match status" value="1"/>
</dbReference>
<keyword evidence="3" id="KW-0472">Membrane</keyword>
<keyword evidence="5" id="KW-1185">Reference proteome</keyword>
<dbReference type="InterPro" id="IPR045584">
    <property type="entry name" value="Pilin-like"/>
</dbReference>